<keyword evidence="4" id="KW-0804">Transcription</keyword>
<dbReference type="InterPro" id="IPR036388">
    <property type="entry name" value="WH-like_DNA-bd_sf"/>
</dbReference>
<dbReference type="Pfam" id="PF08281">
    <property type="entry name" value="Sigma70_r4_2"/>
    <property type="match status" value="1"/>
</dbReference>
<protein>
    <submittedName>
        <fullName evidence="8">RNA polymerase sigma-70 factor, ECF subfamily</fullName>
    </submittedName>
</protein>
<evidence type="ECO:0000259" key="7">
    <source>
        <dbReference type="Pfam" id="PF08281"/>
    </source>
</evidence>
<feature type="region of interest" description="Disordered" evidence="5">
    <location>
        <begin position="159"/>
        <end position="183"/>
    </location>
</feature>
<feature type="region of interest" description="Disordered" evidence="5">
    <location>
        <begin position="68"/>
        <end position="90"/>
    </location>
</feature>
<dbReference type="PANTHER" id="PTHR43133">
    <property type="entry name" value="RNA POLYMERASE ECF-TYPE SIGMA FACTO"/>
    <property type="match status" value="1"/>
</dbReference>
<dbReference type="GO" id="GO:0016987">
    <property type="term" value="F:sigma factor activity"/>
    <property type="evidence" value="ECO:0007669"/>
    <property type="project" value="UniProtKB-KW"/>
</dbReference>
<evidence type="ECO:0000256" key="2">
    <source>
        <dbReference type="ARBA" id="ARBA00023015"/>
    </source>
</evidence>
<dbReference type="SUPFAM" id="SSF88946">
    <property type="entry name" value="Sigma2 domain of RNA polymerase sigma factors"/>
    <property type="match status" value="1"/>
</dbReference>
<dbReference type="EMBL" id="FOCF01000002">
    <property type="protein sequence ID" value="SEM76309.1"/>
    <property type="molecule type" value="Genomic_DNA"/>
</dbReference>
<evidence type="ECO:0000256" key="5">
    <source>
        <dbReference type="SAM" id="MobiDB-lite"/>
    </source>
</evidence>
<evidence type="ECO:0000256" key="1">
    <source>
        <dbReference type="ARBA" id="ARBA00010641"/>
    </source>
</evidence>
<dbReference type="InterPro" id="IPR013249">
    <property type="entry name" value="RNA_pol_sigma70_r4_t2"/>
</dbReference>
<gene>
    <name evidence="8" type="ORF">SAMN05192583_1143</name>
</gene>
<name>A0A1H8B202_9SPHN</name>
<evidence type="ECO:0000313" key="9">
    <source>
        <dbReference type="Proteomes" id="UP000199206"/>
    </source>
</evidence>
<dbReference type="SUPFAM" id="SSF88659">
    <property type="entry name" value="Sigma3 and sigma4 domains of RNA polymerase sigma factors"/>
    <property type="match status" value="1"/>
</dbReference>
<dbReference type="GO" id="GO:0003677">
    <property type="term" value="F:DNA binding"/>
    <property type="evidence" value="ECO:0007669"/>
    <property type="project" value="InterPro"/>
</dbReference>
<keyword evidence="3" id="KW-0731">Sigma factor</keyword>
<dbReference type="InterPro" id="IPR013325">
    <property type="entry name" value="RNA_pol_sigma_r2"/>
</dbReference>
<dbReference type="InterPro" id="IPR014284">
    <property type="entry name" value="RNA_pol_sigma-70_dom"/>
</dbReference>
<dbReference type="Gene3D" id="1.10.1740.10">
    <property type="match status" value="1"/>
</dbReference>
<dbReference type="InterPro" id="IPR007627">
    <property type="entry name" value="RNA_pol_sigma70_r2"/>
</dbReference>
<evidence type="ECO:0000259" key="6">
    <source>
        <dbReference type="Pfam" id="PF04542"/>
    </source>
</evidence>
<dbReference type="Proteomes" id="UP000199206">
    <property type="component" value="Unassembled WGS sequence"/>
</dbReference>
<dbReference type="InterPro" id="IPR039425">
    <property type="entry name" value="RNA_pol_sigma-70-like"/>
</dbReference>
<dbReference type="NCBIfam" id="TIGR02937">
    <property type="entry name" value="sigma70-ECF"/>
    <property type="match status" value="1"/>
</dbReference>
<dbReference type="InterPro" id="IPR013324">
    <property type="entry name" value="RNA_pol_sigma_r3/r4-like"/>
</dbReference>
<keyword evidence="9" id="KW-1185">Reference proteome</keyword>
<dbReference type="STRING" id="1166340.SAMN05192583_1143"/>
<dbReference type="PANTHER" id="PTHR43133:SF63">
    <property type="entry name" value="RNA POLYMERASE SIGMA FACTOR FECI-RELATED"/>
    <property type="match status" value="1"/>
</dbReference>
<dbReference type="AlphaFoldDB" id="A0A1H8B202"/>
<accession>A0A1H8B202</accession>
<feature type="compositionally biased region" description="Basic and acidic residues" evidence="5">
    <location>
        <begin position="68"/>
        <end position="80"/>
    </location>
</feature>
<keyword evidence="2" id="KW-0805">Transcription regulation</keyword>
<dbReference type="Pfam" id="PF04542">
    <property type="entry name" value="Sigma70_r2"/>
    <property type="match status" value="1"/>
</dbReference>
<dbReference type="GO" id="GO:0006352">
    <property type="term" value="P:DNA-templated transcription initiation"/>
    <property type="evidence" value="ECO:0007669"/>
    <property type="project" value="InterPro"/>
</dbReference>
<feature type="domain" description="RNA polymerase sigma factor 70 region 4 type 2" evidence="7">
    <location>
        <begin position="105"/>
        <end position="157"/>
    </location>
</feature>
<reference evidence="9" key="1">
    <citation type="submission" date="2016-10" db="EMBL/GenBank/DDBJ databases">
        <authorList>
            <person name="Varghese N."/>
            <person name="Submissions S."/>
        </authorList>
    </citation>
    <scope>NUCLEOTIDE SEQUENCE [LARGE SCALE GENOMIC DNA]</scope>
    <source>
        <strain evidence="9">S6-262</strain>
    </source>
</reference>
<evidence type="ECO:0000313" key="8">
    <source>
        <dbReference type="EMBL" id="SEM76309.1"/>
    </source>
</evidence>
<proteinExistence type="inferred from homology"/>
<organism evidence="8 9">
    <name type="scientific">Sphingomonas gellani</name>
    <dbReference type="NCBI Taxonomy" id="1166340"/>
    <lineage>
        <taxon>Bacteria</taxon>
        <taxon>Pseudomonadati</taxon>
        <taxon>Pseudomonadota</taxon>
        <taxon>Alphaproteobacteria</taxon>
        <taxon>Sphingomonadales</taxon>
        <taxon>Sphingomonadaceae</taxon>
        <taxon>Sphingomonas</taxon>
    </lineage>
</organism>
<comment type="similarity">
    <text evidence="1">Belongs to the sigma-70 factor family. ECF subfamily.</text>
</comment>
<dbReference type="CDD" id="cd06171">
    <property type="entry name" value="Sigma70_r4"/>
    <property type="match status" value="1"/>
</dbReference>
<evidence type="ECO:0000256" key="4">
    <source>
        <dbReference type="ARBA" id="ARBA00023163"/>
    </source>
</evidence>
<sequence length="183" mass="20541">MTQGGLRAIFLAERTQFRRLLIARTGSADEAEEVLQELWLKLDHAAGPVAEPVGYLFRMAANLATDRRRSATRREAREADWAGAQPDAQAHPGMERAMLARERLAEVESALTTMPPRVSTAFRLYRFEELPQKQVAERMGISVSRVEQLLHDAYRRLHLAATGGGDPRPPRRLSKKEDGRDVG</sequence>
<evidence type="ECO:0000256" key="3">
    <source>
        <dbReference type="ARBA" id="ARBA00023082"/>
    </source>
</evidence>
<dbReference type="RefSeq" id="WP_093664484.1">
    <property type="nucleotide sequence ID" value="NZ_FOCF01000002.1"/>
</dbReference>
<feature type="domain" description="RNA polymerase sigma-70 region 2" evidence="6">
    <location>
        <begin position="14"/>
        <end position="74"/>
    </location>
</feature>
<dbReference type="OrthoDB" id="7190058at2"/>
<dbReference type="Gene3D" id="1.10.10.10">
    <property type="entry name" value="Winged helix-like DNA-binding domain superfamily/Winged helix DNA-binding domain"/>
    <property type="match status" value="1"/>
</dbReference>